<dbReference type="RefSeq" id="WP_225671933.1">
    <property type="nucleotide sequence ID" value="NZ_JAEDAH010000016.1"/>
</dbReference>
<name>A0ABS7ZNP5_9GAMM</name>
<dbReference type="EMBL" id="JAEDAH010000016">
    <property type="protein sequence ID" value="MCA6062687.1"/>
    <property type="molecule type" value="Genomic_DNA"/>
</dbReference>
<keyword evidence="2" id="KW-1185">Reference proteome</keyword>
<reference evidence="1 2" key="1">
    <citation type="submission" date="2020-12" db="EMBL/GenBank/DDBJ databases">
        <title>Novel Thalassolituus-related marine hydrocarbonoclastic bacteria mediated algae-derived hydrocarbons mineralization in twilight zone of the northern South China Sea.</title>
        <authorList>
            <person name="Dong C."/>
        </authorList>
    </citation>
    <scope>NUCLEOTIDE SEQUENCE [LARGE SCALE GENOMIC DNA]</scope>
    <source>
        <strain evidence="1 2">IMCC1826</strain>
    </source>
</reference>
<dbReference type="Proteomes" id="UP000714380">
    <property type="component" value="Unassembled WGS sequence"/>
</dbReference>
<comment type="caution">
    <text evidence="1">The sequence shown here is derived from an EMBL/GenBank/DDBJ whole genome shotgun (WGS) entry which is preliminary data.</text>
</comment>
<protein>
    <submittedName>
        <fullName evidence="1">Uncharacterized protein</fullName>
    </submittedName>
</protein>
<organism evidence="1 2">
    <name type="scientific">Thalassolituus marinus</name>
    <dbReference type="NCBI Taxonomy" id="671053"/>
    <lineage>
        <taxon>Bacteria</taxon>
        <taxon>Pseudomonadati</taxon>
        <taxon>Pseudomonadota</taxon>
        <taxon>Gammaproteobacteria</taxon>
        <taxon>Oceanospirillales</taxon>
        <taxon>Oceanospirillaceae</taxon>
        <taxon>Thalassolituus</taxon>
    </lineage>
</organism>
<gene>
    <name evidence="1" type="ORF">I9W95_03605</name>
</gene>
<accession>A0ABS7ZNP5</accession>
<sequence length="93" mass="10682">MSMIYEYDCKEVLSRLKGPLKEILDAEIAAGNEILEISSKWPMPEVNVWFKNPLTDKYEKAYPSLQYSFLGDPKNWLEEYVDDVNGAMVAAKC</sequence>
<evidence type="ECO:0000313" key="1">
    <source>
        <dbReference type="EMBL" id="MCA6062687.1"/>
    </source>
</evidence>
<evidence type="ECO:0000313" key="2">
    <source>
        <dbReference type="Proteomes" id="UP000714380"/>
    </source>
</evidence>
<proteinExistence type="predicted"/>